<evidence type="ECO:0000313" key="1">
    <source>
        <dbReference type="EMBL" id="TKR65237.1"/>
    </source>
</evidence>
<sequence length="83" mass="9805">MSFSALSAEQKFPQSFCILLLAHLKTFNSHRTLHFAHTHKYPRHTAPNHLIFRIDRHKTQFAIVPPDVLVKHSFFPFVWMLSH</sequence>
<evidence type="ECO:0000313" key="2">
    <source>
        <dbReference type="Proteomes" id="UP000298663"/>
    </source>
</evidence>
<dbReference type="AlphaFoldDB" id="A0A4U5M8F3"/>
<name>A0A4U5M8F3_STECR</name>
<accession>A0A4U5M8F3</accession>
<dbReference type="Proteomes" id="UP000298663">
    <property type="component" value="Unassembled WGS sequence"/>
</dbReference>
<protein>
    <submittedName>
        <fullName evidence="1">Uncharacterized protein</fullName>
    </submittedName>
</protein>
<gene>
    <name evidence="1" type="ORF">L596_025668</name>
</gene>
<proteinExistence type="predicted"/>
<organism evidence="1 2">
    <name type="scientific">Steinernema carpocapsae</name>
    <name type="common">Entomopathogenic nematode</name>
    <dbReference type="NCBI Taxonomy" id="34508"/>
    <lineage>
        <taxon>Eukaryota</taxon>
        <taxon>Metazoa</taxon>
        <taxon>Ecdysozoa</taxon>
        <taxon>Nematoda</taxon>
        <taxon>Chromadorea</taxon>
        <taxon>Rhabditida</taxon>
        <taxon>Tylenchina</taxon>
        <taxon>Panagrolaimomorpha</taxon>
        <taxon>Strongyloidoidea</taxon>
        <taxon>Steinernematidae</taxon>
        <taxon>Steinernema</taxon>
    </lineage>
</organism>
<reference evidence="1 2" key="2">
    <citation type="journal article" date="2019" name="G3 (Bethesda)">
        <title>Hybrid Assembly of the Genome of the Entomopathogenic Nematode Steinernema carpocapsae Identifies the X-Chromosome.</title>
        <authorList>
            <person name="Serra L."/>
            <person name="Macchietto M."/>
            <person name="Macias-Munoz A."/>
            <person name="McGill C.J."/>
            <person name="Rodriguez I.M."/>
            <person name="Rodriguez B."/>
            <person name="Murad R."/>
            <person name="Mortazavi A."/>
        </authorList>
    </citation>
    <scope>NUCLEOTIDE SEQUENCE [LARGE SCALE GENOMIC DNA]</scope>
    <source>
        <strain evidence="1 2">ALL</strain>
    </source>
</reference>
<keyword evidence="2" id="KW-1185">Reference proteome</keyword>
<dbReference type="EMBL" id="AZBU02000009">
    <property type="protein sequence ID" value="TKR65237.1"/>
    <property type="molecule type" value="Genomic_DNA"/>
</dbReference>
<comment type="caution">
    <text evidence="1">The sequence shown here is derived from an EMBL/GenBank/DDBJ whole genome shotgun (WGS) entry which is preliminary data.</text>
</comment>
<reference evidence="1 2" key="1">
    <citation type="journal article" date="2015" name="Genome Biol.">
        <title>Comparative genomics of Steinernema reveals deeply conserved gene regulatory networks.</title>
        <authorList>
            <person name="Dillman A.R."/>
            <person name="Macchietto M."/>
            <person name="Porter C.F."/>
            <person name="Rogers A."/>
            <person name="Williams B."/>
            <person name="Antoshechkin I."/>
            <person name="Lee M.M."/>
            <person name="Goodwin Z."/>
            <person name="Lu X."/>
            <person name="Lewis E.E."/>
            <person name="Goodrich-Blair H."/>
            <person name="Stock S.P."/>
            <person name="Adams B.J."/>
            <person name="Sternberg P.W."/>
            <person name="Mortazavi A."/>
        </authorList>
    </citation>
    <scope>NUCLEOTIDE SEQUENCE [LARGE SCALE GENOMIC DNA]</scope>
    <source>
        <strain evidence="1 2">ALL</strain>
    </source>
</reference>